<evidence type="ECO:0000313" key="2">
    <source>
        <dbReference type="EMBL" id="KAK3263965.1"/>
    </source>
</evidence>
<gene>
    <name evidence="2" type="ORF">CYMTET_27264</name>
</gene>
<reference evidence="2 3" key="1">
    <citation type="journal article" date="2015" name="Genome Biol. Evol.">
        <title>Comparative Genomics of a Bacterivorous Green Alga Reveals Evolutionary Causalities and Consequences of Phago-Mixotrophic Mode of Nutrition.</title>
        <authorList>
            <person name="Burns J.A."/>
            <person name="Paasch A."/>
            <person name="Narechania A."/>
            <person name="Kim E."/>
        </authorList>
    </citation>
    <scope>NUCLEOTIDE SEQUENCE [LARGE SCALE GENOMIC DNA]</scope>
    <source>
        <strain evidence="2 3">PLY_AMNH</strain>
    </source>
</reference>
<sequence length="148" mass="16577">MRYPTSTPPSSLHVGRVHAQREQRQRALIIKTLDQTFYQPLVSRLLLRDQCENTDLLTMQQRVCECFSAHVRAQPSPGFAAAHADRRFGDPPDTGHSHLVDGDSLSDLRDMVLALKRQITVIATKAAARSRGFTPRGPRRRRTVAPPG</sequence>
<name>A0AAE0FQH3_9CHLO</name>
<feature type="compositionally biased region" description="Basic residues" evidence="1">
    <location>
        <begin position="137"/>
        <end position="148"/>
    </location>
</feature>
<dbReference type="Proteomes" id="UP001190700">
    <property type="component" value="Unassembled WGS sequence"/>
</dbReference>
<keyword evidence="3" id="KW-1185">Reference proteome</keyword>
<evidence type="ECO:0000313" key="3">
    <source>
        <dbReference type="Proteomes" id="UP001190700"/>
    </source>
</evidence>
<evidence type="ECO:0000256" key="1">
    <source>
        <dbReference type="SAM" id="MobiDB-lite"/>
    </source>
</evidence>
<protein>
    <submittedName>
        <fullName evidence="2">Uncharacterized protein</fullName>
    </submittedName>
</protein>
<organism evidence="2 3">
    <name type="scientific">Cymbomonas tetramitiformis</name>
    <dbReference type="NCBI Taxonomy" id="36881"/>
    <lineage>
        <taxon>Eukaryota</taxon>
        <taxon>Viridiplantae</taxon>
        <taxon>Chlorophyta</taxon>
        <taxon>Pyramimonadophyceae</taxon>
        <taxon>Pyramimonadales</taxon>
        <taxon>Pyramimonadaceae</taxon>
        <taxon>Cymbomonas</taxon>
    </lineage>
</organism>
<feature type="region of interest" description="Disordered" evidence="1">
    <location>
        <begin position="127"/>
        <end position="148"/>
    </location>
</feature>
<dbReference type="EMBL" id="LGRX02014903">
    <property type="protein sequence ID" value="KAK3263965.1"/>
    <property type="molecule type" value="Genomic_DNA"/>
</dbReference>
<dbReference type="AlphaFoldDB" id="A0AAE0FQH3"/>
<accession>A0AAE0FQH3</accession>
<proteinExistence type="predicted"/>
<comment type="caution">
    <text evidence="2">The sequence shown here is derived from an EMBL/GenBank/DDBJ whole genome shotgun (WGS) entry which is preliminary data.</text>
</comment>